<protein>
    <recommendedName>
        <fullName evidence="3">Outer membrane protein beta-barrel domain-containing protein</fullName>
    </recommendedName>
</protein>
<sequence>MKRIFTLFALLLLLVLQHSNSNAQTFKSKYAVNAGIGVGTFGFAGNGGLPFTASVERTFADNISAGVNLAYVQTKYDFDIKYSYLVFGARGSYHFNELLKINNPQFDVYGGAGLLYRHYKIKYTGDLEDYGTATSGGDIDVALHAGVRYLFTDKIGVHAELGYGISPLQLGVAFVF</sequence>
<feature type="domain" description="Outer membrane protein beta-barrel" evidence="3">
    <location>
        <begin position="9"/>
        <end position="163"/>
    </location>
</feature>
<dbReference type="HOGENOM" id="CLU_123301_1_0_10"/>
<evidence type="ECO:0000256" key="2">
    <source>
        <dbReference type="SAM" id="SignalP"/>
    </source>
</evidence>
<keyword evidence="1 2" id="KW-0732">Signal</keyword>
<dbReference type="EMBL" id="CP003349">
    <property type="protein sequence ID" value="AFD07719.1"/>
    <property type="molecule type" value="Genomic_DNA"/>
</dbReference>
<dbReference type="InterPro" id="IPR027385">
    <property type="entry name" value="Beta-barrel_OMP"/>
</dbReference>
<evidence type="ECO:0000259" key="3">
    <source>
        <dbReference type="Pfam" id="PF13505"/>
    </source>
</evidence>
<accession>H8KRT1</accession>
<dbReference type="Gene3D" id="2.40.160.20">
    <property type="match status" value="1"/>
</dbReference>
<dbReference type="SUPFAM" id="SSF56925">
    <property type="entry name" value="OMPA-like"/>
    <property type="match status" value="1"/>
</dbReference>
<dbReference type="KEGG" id="scn:Solca_2685"/>
<gene>
    <name evidence="4" type="ordered locus">Solca_2685</name>
</gene>
<dbReference type="Pfam" id="PF13505">
    <property type="entry name" value="OMP_b-brl"/>
    <property type="match status" value="1"/>
</dbReference>
<dbReference type="RefSeq" id="WP_014680946.1">
    <property type="nucleotide sequence ID" value="NC_017770.1"/>
</dbReference>
<evidence type="ECO:0000313" key="5">
    <source>
        <dbReference type="Proteomes" id="UP000007590"/>
    </source>
</evidence>
<feature type="signal peptide" evidence="2">
    <location>
        <begin position="1"/>
        <end position="23"/>
    </location>
</feature>
<dbReference type="InterPro" id="IPR011250">
    <property type="entry name" value="OMP/PagP_B-barrel"/>
</dbReference>
<feature type="chain" id="PRO_5003613820" description="Outer membrane protein beta-barrel domain-containing protein" evidence="2">
    <location>
        <begin position="24"/>
        <end position="176"/>
    </location>
</feature>
<reference evidence="4" key="1">
    <citation type="submission" date="2012-02" db="EMBL/GenBank/DDBJ databases">
        <title>The complete genome of Solitalea canadensis DSM 3403.</title>
        <authorList>
            <consortium name="US DOE Joint Genome Institute (JGI-PGF)"/>
            <person name="Lucas S."/>
            <person name="Copeland A."/>
            <person name="Lapidus A."/>
            <person name="Glavina del Rio T."/>
            <person name="Dalin E."/>
            <person name="Tice H."/>
            <person name="Bruce D."/>
            <person name="Goodwin L."/>
            <person name="Pitluck S."/>
            <person name="Peters L."/>
            <person name="Ovchinnikova G."/>
            <person name="Lu M."/>
            <person name="Kyrpides N."/>
            <person name="Mavromatis K."/>
            <person name="Ivanova N."/>
            <person name="Brettin T."/>
            <person name="Detter J.C."/>
            <person name="Han C."/>
            <person name="Larimer F."/>
            <person name="Land M."/>
            <person name="Hauser L."/>
            <person name="Markowitz V."/>
            <person name="Cheng J.-F."/>
            <person name="Hugenholtz P."/>
            <person name="Woyke T."/>
            <person name="Wu D."/>
            <person name="Spring S."/>
            <person name="Schroeder M."/>
            <person name="Kopitz M."/>
            <person name="Brambilla E."/>
            <person name="Klenk H.-P."/>
            <person name="Eisen J.A."/>
        </authorList>
    </citation>
    <scope>NUCLEOTIDE SEQUENCE</scope>
    <source>
        <strain evidence="4">DSM 3403</strain>
    </source>
</reference>
<evidence type="ECO:0000256" key="1">
    <source>
        <dbReference type="ARBA" id="ARBA00022729"/>
    </source>
</evidence>
<name>H8KRT1_SOLCM</name>
<dbReference type="AlphaFoldDB" id="H8KRT1"/>
<dbReference type="Proteomes" id="UP000007590">
    <property type="component" value="Chromosome"/>
</dbReference>
<keyword evidence="5" id="KW-1185">Reference proteome</keyword>
<evidence type="ECO:0000313" key="4">
    <source>
        <dbReference type="EMBL" id="AFD07719.1"/>
    </source>
</evidence>
<proteinExistence type="predicted"/>
<dbReference type="STRING" id="929556.Solca_2685"/>
<dbReference type="eggNOG" id="COG3637">
    <property type="taxonomic scope" value="Bacteria"/>
</dbReference>
<organism evidence="4 5">
    <name type="scientific">Solitalea canadensis (strain ATCC 29591 / DSM 3403 / JCM 21819 / LMG 8368 / NBRC 15130 / NCIMB 12057 / USAM 9D)</name>
    <name type="common">Flexibacter canadensis</name>
    <dbReference type="NCBI Taxonomy" id="929556"/>
    <lineage>
        <taxon>Bacteria</taxon>
        <taxon>Pseudomonadati</taxon>
        <taxon>Bacteroidota</taxon>
        <taxon>Sphingobacteriia</taxon>
        <taxon>Sphingobacteriales</taxon>
        <taxon>Sphingobacteriaceae</taxon>
        <taxon>Solitalea</taxon>
    </lineage>
</organism>
<dbReference type="OrthoDB" id="1118003at2"/>